<dbReference type="GO" id="GO:0004177">
    <property type="term" value="F:aminopeptidase activity"/>
    <property type="evidence" value="ECO:0007669"/>
    <property type="project" value="UniProtKB-KW"/>
</dbReference>
<dbReference type="SUPFAM" id="SSF53187">
    <property type="entry name" value="Zn-dependent exopeptidases"/>
    <property type="match status" value="1"/>
</dbReference>
<dbReference type="RefSeq" id="WP_091457339.1">
    <property type="nucleotide sequence ID" value="NZ_FMHU01000001.1"/>
</dbReference>
<evidence type="ECO:0000256" key="6">
    <source>
        <dbReference type="SAM" id="MobiDB-lite"/>
    </source>
</evidence>
<evidence type="ECO:0000256" key="3">
    <source>
        <dbReference type="ARBA" id="ARBA00022670"/>
    </source>
</evidence>
<evidence type="ECO:0000256" key="5">
    <source>
        <dbReference type="ARBA" id="ARBA00022801"/>
    </source>
</evidence>
<dbReference type="Pfam" id="PF05343">
    <property type="entry name" value="Peptidase_M42"/>
    <property type="match status" value="1"/>
</dbReference>
<dbReference type="InterPro" id="IPR051464">
    <property type="entry name" value="Peptidase_M42_aminopept"/>
</dbReference>
<dbReference type="NCBIfam" id="TIGR03106">
    <property type="entry name" value="trio_M42_hydro"/>
    <property type="match status" value="1"/>
</dbReference>
<reference evidence="8" key="1">
    <citation type="submission" date="2016-06" db="EMBL/GenBank/DDBJ databases">
        <authorList>
            <person name="Varghese N."/>
        </authorList>
    </citation>
    <scope>NUCLEOTIDE SEQUENCE [LARGE SCALE GENOMIC DNA]</scope>
    <source>
        <strain evidence="8">DSM 46123</strain>
    </source>
</reference>
<gene>
    <name evidence="7" type="ORF">GA0074694_2558</name>
</gene>
<evidence type="ECO:0000256" key="1">
    <source>
        <dbReference type="ARBA" id="ARBA00006272"/>
    </source>
</evidence>
<accession>A0A1C6RPK9</accession>
<dbReference type="InterPro" id="IPR008007">
    <property type="entry name" value="Peptidase_M42"/>
</dbReference>
<dbReference type="AlphaFoldDB" id="A0A1C6RPK9"/>
<keyword evidence="5 7" id="KW-0378">Hydrolase</keyword>
<comment type="similarity">
    <text evidence="1">Belongs to the peptidase M42 family.</text>
</comment>
<protein>
    <submittedName>
        <fullName evidence="7">Hydrolase, peptidase M42 family</fullName>
    </submittedName>
</protein>
<evidence type="ECO:0000313" key="7">
    <source>
        <dbReference type="EMBL" id="SCL19059.1"/>
    </source>
</evidence>
<keyword evidence="2" id="KW-0031">Aminopeptidase</keyword>
<keyword evidence="8" id="KW-1185">Reference proteome</keyword>
<dbReference type="Gene3D" id="2.40.30.40">
    <property type="entry name" value="Peptidase M42, domain 2"/>
    <property type="match status" value="1"/>
</dbReference>
<name>A0A1C6RPK9_9ACTN</name>
<dbReference type="PANTHER" id="PTHR32481">
    <property type="entry name" value="AMINOPEPTIDASE"/>
    <property type="match status" value="1"/>
</dbReference>
<evidence type="ECO:0000256" key="4">
    <source>
        <dbReference type="ARBA" id="ARBA00022723"/>
    </source>
</evidence>
<dbReference type="GO" id="GO:0046872">
    <property type="term" value="F:metal ion binding"/>
    <property type="evidence" value="ECO:0007669"/>
    <property type="project" value="UniProtKB-KW"/>
</dbReference>
<dbReference type="STRING" id="47866.GA0074694_2558"/>
<dbReference type="PANTHER" id="PTHR32481:SF7">
    <property type="entry name" value="AMINOPEPTIDASE YHFE-RELATED"/>
    <property type="match status" value="1"/>
</dbReference>
<feature type="region of interest" description="Disordered" evidence="6">
    <location>
        <begin position="376"/>
        <end position="410"/>
    </location>
</feature>
<dbReference type="CDD" id="cd05657">
    <property type="entry name" value="M42_glucanase_like"/>
    <property type="match status" value="1"/>
</dbReference>
<sequence>MTERRPAPLPLDLDYLRQVLLELLEIPSPSGRTDHVQQYVGERLSALGVSSTLTRRGALSACLPGPRSTGADRAIVVHTDTIGGMVKRLKENGRLELKSIGTHSARFAEGAHVRIFTDNLDRVITGQVLPLKASGHRYNEAVDLQGVGWEQVEVRVDEPVEDIAGLRALGIDAGDFVAFLPNPTITPSGFVKSRHLDDKAGVAAVLTALKAMVDAGVQPRVSAHLLVTVTEEIGHGASHGLDPDVAEIVSVDAAVVAPGQQSRETAATLAMGDGVGPFDYHLTRNLASIAAEHGVDLVRDVFDYYRSDVAAAVEAGAHARVALLGFGVDATHGHERTHLDGLRHLTQLLCLYLQSDLVFPEWDAEPEGDLADFPSLAVQPASEEGPREGPIGIAEATGPGTTDHPGPDPA</sequence>
<evidence type="ECO:0000256" key="2">
    <source>
        <dbReference type="ARBA" id="ARBA00022438"/>
    </source>
</evidence>
<keyword evidence="3" id="KW-0645">Protease</keyword>
<dbReference type="InterPro" id="IPR023367">
    <property type="entry name" value="Peptidase_M42_dom2"/>
</dbReference>
<dbReference type="SUPFAM" id="SSF101821">
    <property type="entry name" value="Aminopeptidase/glucanase lid domain"/>
    <property type="match status" value="1"/>
</dbReference>
<keyword evidence="4" id="KW-0479">Metal-binding</keyword>
<proteinExistence type="inferred from homology"/>
<dbReference type="GO" id="GO:0006508">
    <property type="term" value="P:proteolysis"/>
    <property type="evidence" value="ECO:0007669"/>
    <property type="project" value="UniProtKB-KW"/>
</dbReference>
<dbReference type="InterPro" id="IPR017537">
    <property type="entry name" value="Peptidase_M42_hydrolase"/>
</dbReference>
<organism evidence="7 8">
    <name type="scientific">Micromonospora inyonensis</name>
    <dbReference type="NCBI Taxonomy" id="47866"/>
    <lineage>
        <taxon>Bacteria</taxon>
        <taxon>Bacillati</taxon>
        <taxon>Actinomycetota</taxon>
        <taxon>Actinomycetes</taxon>
        <taxon>Micromonosporales</taxon>
        <taxon>Micromonosporaceae</taxon>
        <taxon>Micromonospora</taxon>
    </lineage>
</organism>
<dbReference type="Proteomes" id="UP000198906">
    <property type="component" value="Unassembled WGS sequence"/>
</dbReference>
<dbReference type="Gene3D" id="3.40.630.10">
    <property type="entry name" value="Zn peptidases"/>
    <property type="match status" value="1"/>
</dbReference>
<evidence type="ECO:0000313" key="8">
    <source>
        <dbReference type="Proteomes" id="UP000198906"/>
    </source>
</evidence>
<dbReference type="EMBL" id="FMHU01000001">
    <property type="protein sequence ID" value="SCL19059.1"/>
    <property type="molecule type" value="Genomic_DNA"/>
</dbReference>